<dbReference type="Pfam" id="PF13459">
    <property type="entry name" value="Fer4_15"/>
    <property type="match status" value="1"/>
</dbReference>
<dbReference type="FunFam" id="3.30.70.20:FF:000030">
    <property type="entry name" value="Putative oxidoreductase"/>
    <property type="match status" value="1"/>
</dbReference>
<keyword evidence="13" id="KW-1185">Reference proteome</keyword>
<dbReference type="InterPro" id="IPR037207">
    <property type="entry name" value="Nuop51_4Fe4S-bd_sf"/>
</dbReference>
<evidence type="ECO:0000256" key="4">
    <source>
        <dbReference type="ARBA" id="ARBA00022485"/>
    </source>
</evidence>
<name>A0A505DCA7_9ACTN</name>
<dbReference type="SUPFAM" id="SSF54862">
    <property type="entry name" value="4Fe-4S ferredoxins"/>
    <property type="match status" value="1"/>
</dbReference>
<feature type="region of interest" description="Disordered" evidence="10">
    <location>
        <begin position="513"/>
        <end position="543"/>
    </location>
</feature>
<evidence type="ECO:0000256" key="6">
    <source>
        <dbReference type="ARBA" id="ARBA00022643"/>
    </source>
</evidence>
<evidence type="ECO:0000313" key="12">
    <source>
        <dbReference type="EMBL" id="TPQ20112.1"/>
    </source>
</evidence>
<dbReference type="InterPro" id="IPR019575">
    <property type="entry name" value="Nuop51_4Fe4S-bd"/>
</dbReference>
<dbReference type="AlphaFoldDB" id="A0A505DCA7"/>
<keyword evidence="9" id="KW-0411">Iron-sulfur</keyword>
<dbReference type="GO" id="GO:0046872">
    <property type="term" value="F:metal ion binding"/>
    <property type="evidence" value="ECO:0007669"/>
    <property type="project" value="UniProtKB-KW"/>
</dbReference>
<keyword evidence="6" id="KW-0288">FMN</keyword>
<keyword evidence="7" id="KW-0479">Metal-binding</keyword>
<sequence length="543" mass="56580">MNAALPDVPEVRVVGLPQLTSGFDLVERLDLDMHLKVHGPLEPMGGEQLAQLAERISLKGRGGAGFPFHKKLRSVAESAISRGIRPVVVVNGSEDEPACRKDTVLINRAPHLILDGALLVAEALGARTLVVGVTRESTQQSMEAALAERGLSNRRGSVLRARVQRNPVRMVTGAAASLIRSIDGGPAIPPGRKVSASQSGVGGAPTLLSNAETFAQLAIAARIGSERYGNTGLYDEPGTIMLTVSGAVARPMVIEMPTGVPLRYVLQLAGAPPVPQGVLTGGYHGKWLDAATVNEAIVSRNSLDAVGGSLGAGAILPISQDTCPLGESLRVAQWLAEESAGQCGPCYLGLPAAARGMEDILNGGGPAALEALKQVAQAVKRRGACSHPDGSAMFLESTVKAFTDDLAAHVLGNGCGRPVEGVLPLFEGGQVPTGIPGGQGELEAGPSRQKIYVDWTLCRGHGLCADILPEVFELGADGFPTVAQAQVPRYAEAKALRAVRRCPALALRIEEDTRSSAPTRNNLPVLSQGRPQGRGRRALGSGR</sequence>
<reference evidence="12 13" key="1">
    <citation type="submission" date="2019-06" db="EMBL/GenBank/DDBJ databases">
        <title>Streptomyces sporangiiformans sp. nov., a novel actinomycete isolated from soil in Mount Song.</title>
        <authorList>
            <person name="Han L."/>
        </authorList>
    </citation>
    <scope>NUCLEOTIDE SEQUENCE [LARGE SCALE GENOMIC DNA]</scope>
    <source>
        <strain evidence="12 13">NEAU-SSA 1</strain>
    </source>
</reference>
<dbReference type="FunFam" id="3.40.50.11540:FF:000002">
    <property type="entry name" value="Putative oxidoreductase"/>
    <property type="match status" value="1"/>
</dbReference>
<comment type="cofactor">
    <cofactor evidence="2">
        <name>[4Fe-4S] cluster</name>
        <dbReference type="ChEBI" id="CHEBI:49883"/>
    </cofactor>
</comment>
<evidence type="ECO:0000313" key="13">
    <source>
        <dbReference type="Proteomes" id="UP000317378"/>
    </source>
</evidence>
<evidence type="ECO:0000256" key="5">
    <source>
        <dbReference type="ARBA" id="ARBA00022630"/>
    </source>
</evidence>
<dbReference type="Proteomes" id="UP000317378">
    <property type="component" value="Unassembled WGS sequence"/>
</dbReference>
<proteinExistence type="inferred from homology"/>
<evidence type="ECO:0000256" key="10">
    <source>
        <dbReference type="SAM" id="MobiDB-lite"/>
    </source>
</evidence>
<dbReference type="Gene3D" id="1.20.1440.230">
    <property type="entry name" value="NADH-ubiquinone oxidoreductase 51kDa subunit, iron-sulphur binding domain"/>
    <property type="match status" value="1"/>
</dbReference>
<dbReference type="InterPro" id="IPR050837">
    <property type="entry name" value="ComplexI_51kDa_subunit"/>
</dbReference>
<comment type="cofactor">
    <cofactor evidence="1">
        <name>FMN</name>
        <dbReference type="ChEBI" id="CHEBI:58210"/>
    </cofactor>
</comment>
<evidence type="ECO:0000256" key="1">
    <source>
        <dbReference type="ARBA" id="ARBA00001917"/>
    </source>
</evidence>
<comment type="similarity">
    <text evidence="3">Belongs to the complex I 51 kDa subunit family.</text>
</comment>
<dbReference type="PANTHER" id="PTHR11780:SF10">
    <property type="entry name" value="NADH DEHYDROGENASE [UBIQUINONE] FLAVOPROTEIN 1, MITOCHONDRIAL"/>
    <property type="match status" value="1"/>
</dbReference>
<dbReference type="OrthoDB" id="3396880at2"/>
<dbReference type="SUPFAM" id="SSF140490">
    <property type="entry name" value="Nqo1C-terminal domain-like"/>
    <property type="match status" value="1"/>
</dbReference>
<dbReference type="GO" id="GO:0045333">
    <property type="term" value="P:cellular respiration"/>
    <property type="evidence" value="ECO:0007669"/>
    <property type="project" value="TreeGrafter"/>
</dbReference>
<dbReference type="InterPro" id="IPR011538">
    <property type="entry name" value="Nuo51_FMN-bd"/>
</dbReference>
<dbReference type="SUPFAM" id="SSF142984">
    <property type="entry name" value="Nqo1 middle domain-like"/>
    <property type="match status" value="1"/>
</dbReference>
<evidence type="ECO:0000259" key="11">
    <source>
        <dbReference type="SMART" id="SM00928"/>
    </source>
</evidence>
<dbReference type="Gene3D" id="3.30.70.20">
    <property type="match status" value="1"/>
</dbReference>
<dbReference type="Gene3D" id="3.10.20.600">
    <property type="match status" value="1"/>
</dbReference>
<evidence type="ECO:0000256" key="7">
    <source>
        <dbReference type="ARBA" id="ARBA00022723"/>
    </source>
</evidence>
<evidence type="ECO:0000256" key="9">
    <source>
        <dbReference type="ARBA" id="ARBA00023014"/>
    </source>
</evidence>
<dbReference type="Gene3D" id="3.40.50.11540">
    <property type="entry name" value="NADH-ubiquinone oxidoreductase 51kDa subunit"/>
    <property type="match status" value="1"/>
</dbReference>
<evidence type="ECO:0000256" key="8">
    <source>
        <dbReference type="ARBA" id="ARBA00023004"/>
    </source>
</evidence>
<dbReference type="SUPFAM" id="SSF142019">
    <property type="entry name" value="Nqo1 FMN-binding domain-like"/>
    <property type="match status" value="1"/>
</dbReference>
<evidence type="ECO:0000256" key="3">
    <source>
        <dbReference type="ARBA" id="ARBA00007523"/>
    </source>
</evidence>
<dbReference type="PANTHER" id="PTHR11780">
    <property type="entry name" value="NADH-UBIQUINONE OXIDOREDUCTASE FLAVOPROTEIN 1 NDUFV1"/>
    <property type="match status" value="1"/>
</dbReference>
<dbReference type="GO" id="GO:0003954">
    <property type="term" value="F:NADH dehydrogenase activity"/>
    <property type="evidence" value="ECO:0007669"/>
    <property type="project" value="TreeGrafter"/>
</dbReference>
<dbReference type="InterPro" id="IPR019554">
    <property type="entry name" value="Soluble_ligand-bd"/>
</dbReference>
<organism evidence="12 13">
    <name type="scientific">Streptomyces sporangiiformans</name>
    <dbReference type="NCBI Taxonomy" id="2315329"/>
    <lineage>
        <taxon>Bacteria</taxon>
        <taxon>Bacillati</taxon>
        <taxon>Actinomycetota</taxon>
        <taxon>Actinomycetes</taxon>
        <taxon>Kitasatosporales</taxon>
        <taxon>Streptomycetaceae</taxon>
        <taxon>Streptomyces</taxon>
    </lineage>
</organism>
<gene>
    <name evidence="12" type="ORF">FGD71_022225</name>
</gene>
<keyword evidence="4" id="KW-0004">4Fe-4S</keyword>
<keyword evidence="8" id="KW-0408">Iron</keyword>
<dbReference type="SMART" id="SM00928">
    <property type="entry name" value="NADH_4Fe-4S"/>
    <property type="match status" value="1"/>
</dbReference>
<accession>A0A505DCA7</accession>
<evidence type="ECO:0000256" key="2">
    <source>
        <dbReference type="ARBA" id="ARBA00001966"/>
    </source>
</evidence>
<keyword evidence="5" id="KW-0285">Flavoprotein</keyword>
<feature type="domain" description="NADH-ubiquinone oxidoreductase 51kDa subunit iron-sulphur binding" evidence="11">
    <location>
        <begin position="325"/>
        <end position="369"/>
    </location>
</feature>
<dbReference type="InterPro" id="IPR037225">
    <property type="entry name" value="Nuo51_FMN-bd_sf"/>
</dbReference>
<comment type="caution">
    <text evidence="12">The sequence shown here is derived from an EMBL/GenBank/DDBJ whole genome shotgun (WGS) entry which is preliminary data.</text>
</comment>
<dbReference type="Pfam" id="PF10589">
    <property type="entry name" value="NADH_4Fe-4S"/>
    <property type="match status" value="1"/>
</dbReference>
<dbReference type="Pfam" id="PF01512">
    <property type="entry name" value="Complex1_51K"/>
    <property type="match status" value="1"/>
</dbReference>
<dbReference type="EMBL" id="VCHX02000146">
    <property type="protein sequence ID" value="TPQ20112.1"/>
    <property type="molecule type" value="Genomic_DNA"/>
</dbReference>
<dbReference type="GO" id="GO:0051539">
    <property type="term" value="F:4 iron, 4 sulfur cluster binding"/>
    <property type="evidence" value="ECO:0007669"/>
    <property type="project" value="UniProtKB-KW"/>
</dbReference>
<protein>
    <submittedName>
        <fullName evidence="12">Oxidoreductase</fullName>
    </submittedName>
</protein>
<dbReference type="RefSeq" id="WP_119102253.1">
    <property type="nucleotide sequence ID" value="NZ_QXMJ01000146.1"/>
</dbReference>
<dbReference type="Pfam" id="PF10531">
    <property type="entry name" value="SLBB"/>
    <property type="match status" value="1"/>
</dbReference>
<feature type="compositionally biased region" description="Polar residues" evidence="10">
    <location>
        <begin position="515"/>
        <end position="525"/>
    </location>
</feature>